<reference evidence="1 2" key="1">
    <citation type="journal article" date="2021" name="Hortic Res">
        <title>The domestication of Cucurbita argyrosperma as revealed by the genome of its wild relative.</title>
        <authorList>
            <person name="Barrera-Redondo J."/>
            <person name="Sanchez-de la Vega G."/>
            <person name="Aguirre-Liguori J.A."/>
            <person name="Castellanos-Morales G."/>
            <person name="Gutierrez-Guerrero Y.T."/>
            <person name="Aguirre-Dugua X."/>
            <person name="Aguirre-Planter E."/>
            <person name="Tenaillon M.I."/>
            <person name="Lira-Saade R."/>
            <person name="Eguiarte L.E."/>
        </authorList>
    </citation>
    <scope>NUCLEOTIDE SEQUENCE [LARGE SCALE GENOMIC DNA]</scope>
    <source>
        <strain evidence="1">JBR-2021</strain>
    </source>
</reference>
<gene>
    <name evidence="1" type="ORF">SDJN03_05064</name>
</gene>
<proteinExistence type="predicted"/>
<accession>A0AAV6P1C8</accession>
<sequence length="75" mass="7981">MDQSLNKRCNFSDWVSMERWSGKAVLSSCSPAGWPQSYITNSISNPMAAPEGAIVWNAGTVPANPSNNSGAIKPP</sequence>
<dbReference type="EMBL" id="JAGKQH010000003">
    <property type="protein sequence ID" value="KAG6604455.1"/>
    <property type="molecule type" value="Genomic_DNA"/>
</dbReference>
<comment type="caution">
    <text evidence="1">The sequence shown here is derived from an EMBL/GenBank/DDBJ whole genome shotgun (WGS) entry which is preliminary data.</text>
</comment>
<dbReference type="AlphaFoldDB" id="A0AAV6P1C8"/>
<evidence type="ECO:0000313" key="1">
    <source>
        <dbReference type="EMBL" id="KAG6604455.1"/>
    </source>
</evidence>
<name>A0AAV6P1C8_9ROSI</name>
<evidence type="ECO:0000313" key="2">
    <source>
        <dbReference type="Proteomes" id="UP000685013"/>
    </source>
</evidence>
<organism evidence="1 2">
    <name type="scientific">Cucurbita argyrosperma subsp. sororia</name>
    <dbReference type="NCBI Taxonomy" id="37648"/>
    <lineage>
        <taxon>Eukaryota</taxon>
        <taxon>Viridiplantae</taxon>
        <taxon>Streptophyta</taxon>
        <taxon>Embryophyta</taxon>
        <taxon>Tracheophyta</taxon>
        <taxon>Spermatophyta</taxon>
        <taxon>Magnoliopsida</taxon>
        <taxon>eudicotyledons</taxon>
        <taxon>Gunneridae</taxon>
        <taxon>Pentapetalae</taxon>
        <taxon>rosids</taxon>
        <taxon>fabids</taxon>
        <taxon>Cucurbitales</taxon>
        <taxon>Cucurbitaceae</taxon>
        <taxon>Cucurbiteae</taxon>
        <taxon>Cucurbita</taxon>
    </lineage>
</organism>
<keyword evidence="2" id="KW-1185">Reference proteome</keyword>
<dbReference type="Proteomes" id="UP000685013">
    <property type="component" value="Chromosome 3"/>
</dbReference>
<protein>
    <submittedName>
        <fullName evidence="1">Uncharacterized protein</fullName>
    </submittedName>
</protein>
<feature type="non-terminal residue" evidence="1">
    <location>
        <position position="1"/>
    </location>
</feature>